<dbReference type="FunFam" id="3.90.640.10:FF:000021">
    <property type="entry name" value="Heat shock protein 14"/>
    <property type="match status" value="1"/>
</dbReference>
<dbReference type="InterPro" id="IPR043129">
    <property type="entry name" value="ATPase_NBD"/>
</dbReference>
<dbReference type="GO" id="GO:0140662">
    <property type="term" value="F:ATP-dependent protein folding chaperone"/>
    <property type="evidence" value="ECO:0007669"/>
    <property type="project" value="InterPro"/>
</dbReference>
<dbReference type="Pfam" id="PF00012">
    <property type="entry name" value="HSP70"/>
    <property type="match status" value="1"/>
</dbReference>
<gene>
    <name evidence="4" type="ORF">THASP1DRAFT_3932</name>
</gene>
<keyword evidence="5" id="KW-1185">Reference proteome</keyword>
<dbReference type="GO" id="GO:0005524">
    <property type="term" value="F:ATP binding"/>
    <property type="evidence" value="ECO:0007669"/>
    <property type="project" value="UniProtKB-KW"/>
</dbReference>
<dbReference type="PRINTS" id="PR00301">
    <property type="entry name" value="HEATSHOCK70"/>
</dbReference>
<dbReference type="STRING" id="78915.A0A4P9XNP3"/>
<keyword evidence="4" id="KW-0346">Stress response</keyword>
<evidence type="ECO:0000313" key="5">
    <source>
        <dbReference type="Proteomes" id="UP000271241"/>
    </source>
</evidence>
<dbReference type="GO" id="GO:0005829">
    <property type="term" value="C:cytosol"/>
    <property type="evidence" value="ECO:0007669"/>
    <property type="project" value="TreeGrafter"/>
</dbReference>
<protein>
    <submittedName>
        <fullName evidence="4">Heat shock protein 70 family</fullName>
    </submittedName>
</protein>
<comment type="similarity">
    <text evidence="1">Belongs to the heat shock protein 70 family.</text>
</comment>
<dbReference type="AlphaFoldDB" id="A0A4P9XNP3"/>
<dbReference type="Gene3D" id="3.90.640.10">
    <property type="entry name" value="Actin, Chain A, domain 4"/>
    <property type="match status" value="1"/>
</dbReference>
<dbReference type="EMBL" id="KZ992718">
    <property type="protein sequence ID" value="RKP07452.1"/>
    <property type="molecule type" value="Genomic_DNA"/>
</dbReference>
<proteinExistence type="inferred from homology"/>
<dbReference type="GO" id="GO:0005634">
    <property type="term" value="C:nucleus"/>
    <property type="evidence" value="ECO:0007669"/>
    <property type="project" value="TreeGrafter"/>
</dbReference>
<dbReference type="SUPFAM" id="SSF53067">
    <property type="entry name" value="Actin-like ATPase domain"/>
    <property type="match status" value="2"/>
</dbReference>
<name>A0A4P9XNP3_9FUNG</name>
<organism evidence="4 5">
    <name type="scientific">Thamnocephalis sphaerospora</name>
    <dbReference type="NCBI Taxonomy" id="78915"/>
    <lineage>
        <taxon>Eukaryota</taxon>
        <taxon>Fungi</taxon>
        <taxon>Fungi incertae sedis</taxon>
        <taxon>Zoopagomycota</taxon>
        <taxon>Zoopagomycotina</taxon>
        <taxon>Zoopagomycetes</taxon>
        <taxon>Zoopagales</taxon>
        <taxon>Sigmoideomycetaceae</taxon>
        <taxon>Thamnocephalis</taxon>
    </lineage>
</organism>
<dbReference type="PANTHER" id="PTHR45639">
    <property type="entry name" value="HSC70CB, ISOFORM G-RELATED"/>
    <property type="match status" value="1"/>
</dbReference>
<feature type="non-terminal residue" evidence="4">
    <location>
        <position position="1"/>
    </location>
</feature>
<dbReference type="OrthoDB" id="29851at2759"/>
<keyword evidence="3" id="KW-0067">ATP-binding</keyword>
<dbReference type="Proteomes" id="UP000271241">
    <property type="component" value="Unassembled WGS sequence"/>
</dbReference>
<evidence type="ECO:0000256" key="2">
    <source>
        <dbReference type="ARBA" id="ARBA00022741"/>
    </source>
</evidence>
<dbReference type="Gene3D" id="3.30.420.40">
    <property type="match status" value="2"/>
</dbReference>
<evidence type="ECO:0000256" key="3">
    <source>
        <dbReference type="ARBA" id="ARBA00022840"/>
    </source>
</evidence>
<evidence type="ECO:0000256" key="1">
    <source>
        <dbReference type="ARBA" id="ARBA00007381"/>
    </source>
</evidence>
<feature type="non-terminal residue" evidence="4">
    <location>
        <position position="345"/>
    </location>
</feature>
<accession>A0A4P9XNP3</accession>
<evidence type="ECO:0000313" key="4">
    <source>
        <dbReference type="EMBL" id="RKP07452.1"/>
    </source>
</evidence>
<sequence length="345" mass="36633">FTPEEVTATVLGQLRASAEAALRETITGAVLAYPSHFNEAQRQGLRDAARQAGLTLYQCVSEPAAAQLAYDAALTHAALAGTDVNRLLIDLGGNSLRVHAYAVRGGLYTRLASQQANGLGGRALDRALAAHLQREFERRHRIDLSDRPRSIAKLVLACEATRRSLGMRQSAPCSVESIADGMDLNVNVHRAVFESAVAPIVQQCMAVIDAVLAEAGWTATADEENAKVRTSGPDEVLLLGGASRLPVFQSRLRARFTRPETRIRTEVEPDEAVALGCAVQAGLIAECPELCPVSVSAASDPIVDALQEDLSPAAVPHLAHAVGVLDANQVFHVVLPAGTPLPTKR</sequence>
<dbReference type="PANTHER" id="PTHR45639:SF32">
    <property type="entry name" value="HEAT SHOCK PROTEIN PDR13"/>
    <property type="match status" value="1"/>
</dbReference>
<dbReference type="InterPro" id="IPR013126">
    <property type="entry name" value="Hsp_70_fam"/>
</dbReference>
<dbReference type="FunFam" id="3.30.420.40:FF:000028">
    <property type="entry name" value="heat shock 70 kDa protein-like"/>
    <property type="match status" value="1"/>
</dbReference>
<reference evidence="5" key="1">
    <citation type="journal article" date="2018" name="Nat. Microbiol.">
        <title>Leveraging single-cell genomics to expand the fungal tree of life.</title>
        <authorList>
            <person name="Ahrendt S.R."/>
            <person name="Quandt C.A."/>
            <person name="Ciobanu D."/>
            <person name="Clum A."/>
            <person name="Salamov A."/>
            <person name="Andreopoulos B."/>
            <person name="Cheng J.F."/>
            <person name="Woyke T."/>
            <person name="Pelin A."/>
            <person name="Henrissat B."/>
            <person name="Reynolds N.K."/>
            <person name="Benny G.L."/>
            <person name="Smith M.E."/>
            <person name="James T.Y."/>
            <person name="Grigoriev I.V."/>
        </authorList>
    </citation>
    <scope>NUCLEOTIDE SEQUENCE [LARGE SCALE GENOMIC DNA]</scope>
    <source>
        <strain evidence="5">RSA 1356</strain>
    </source>
</reference>
<keyword evidence="2" id="KW-0547">Nucleotide-binding</keyword>